<accession>A0ACC2NZB5</accession>
<evidence type="ECO:0000313" key="2">
    <source>
        <dbReference type="Proteomes" id="UP001239111"/>
    </source>
</evidence>
<gene>
    <name evidence="1" type="ORF">QAD02_011338</name>
</gene>
<dbReference type="EMBL" id="CM056742">
    <property type="protein sequence ID" value="KAJ8675552.1"/>
    <property type="molecule type" value="Genomic_DNA"/>
</dbReference>
<organism evidence="1 2">
    <name type="scientific">Eretmocerus hayati</name>
    <dbReference type="NCBI Taxonomy" id="131215"/>
    <lineage>
        <taxon>Eukaryota</taxon>
        <taxon>Metazoa</taxon>
        <taxon>Ecdysozoa</taxon>
        <taxon>Arthropoda</taxon>
        <taxon>Hexapoda</taxon>
        <taxon>Insecta</taxon>
        <taxon>Pterygota</taxon>
        <taxon>Neoptera</taxon>
        <taxon>Endopterygota</taxon>
        <taxon>Hymenoptera</taxon>
        <taxon>Apocrita</taxon>
        <taxon>Proctotrupomorpha</taxon>
        <taxon>Chalcidoidea</taxon>
        <taxon>Aphelinidae</taxon>
        <taxon>Aphelininae</taxon>
        <taxon>Eretmocerus</taxon>
    </lineage>
</organism>
<evidence type="ECO:0000313" key="1">
    <source>
        <dbReference type="EMBL" id="KAJ8675552.1"/>
    </source>
</evidence>
<protein>
    <submittedName>
        <fullName evidence="1">Uncharacterized protein</fullName>
    </submittedName>
</protein>
<name>A0ACC2NZB5_9HYME</name>
<proteinExistence type="predicted"/>
<dbReference type="Proteomes" id="UP001239111">
    <property type="component" value="Chromosome 2"/>
</dbReference>
<sequence>MAYEKKHWKVFLAKAGDTSEGIPLNKDFTNYKSLFTLPVSQPDKRTLKLSVKDTIAQLIGFAKFTDILGKKYDFTEIKKLLKDDTAILVGALLLKLNLILHDSNLWVDLVDPNNRLESSDDETMEETIMKRLNRSLPLLALHTVRGCIPNVESYATHGNKFITCAIRPIKAGEELILNVKSESVWYKGSTSERQLSYSKMYRCPCNCQACTGNWSEVVSNTYEFMMRAIKEMESPETTKIANDIVSIVTHWEANCLKSNFPDFEVVSKAMNLVSVVWEHEKLPMPSPTIHKSVILLIEIMGIFYDPSEIYAKLPQLRPSLIDVKSKAELRLSKKL</sequence>
<keyword evidence="2" id="KW-1185">Reference proteome</keyword>
<reference evidence="1" key="1">
    <citation type="submission" date="2023-04" db="EMBL/GenBank/DDBJ databases">
        <title>A chromosome-level genome assembly of the parasitoid wasp Eretmocerus hayati.</title>
        <authorList>
            <person name="Zhong Y."/>
            <person name="Liu S."/>
            <person name="Liu Y."/>
        </authorList>
    </citation>
    <scope>NUCLEOTIDE SEQUENCE</scope>
    <source>
        <strain evidence="1">ZJU_SS_LIU_2023</strain>
    </source>
</reference>
<comment type="caution">
    <text evidence="1">The sequence shown here is derived from an EMBL/GenBank/DDBJ whole genome shotgun (WGS) entry which is preliminary data.</text>
</comment>